<feature type="compositionally biased region" description="Basic residues" evidence="13">
    <location>
        <begin position="433"/>
        <end position="443"/>
    </location>
</feature>
<evidence type="ECO:0000256" key="12">
    <source>
        <dbReference type="RuleBase" id="RU079119"/>
    </source>
</evidence>
<evidence type="ECO:0000256" key="11">
    <source>
        <dbReference type="HAMAP-Rule" id="MF_03199"/>
    </source>
</evidence>
<accession>A0A8H7R8F6</accession>
<evidence type="ECO:0000256" key="1">
    <source>
        <dbReference type="ARBA" id="ARBA00004141"/>
    </source>
</evidence>
<dbReference type="InterPro" id="IPR001594">
    <property type="entry name" value="Palmitoyltrfase_DHHC"/>
</dbReference>
<keyword evidence="2 11" id="KW-0808">Transferase</keyword>
<feature type="transmembrane region" description="Helical" evidence="11 12">
    <location>
        <begin position="71"/>
        <end position="89"/>
    </location>
</feature>
<keyword evidence="4 11" id="KW-0256">Endoplasmic reticulum</keyword>
<feature type="transmembrane region" description="Helical" evidence="11 12">
    <location>
        <begin position="37"/>
        <end position="59"/>
    </location>
</feature>
<evidence type="ECO:0000256" key="4">
    <source>
        <dbReference type="ARBA" id="ARBA00022824"/>
    </source>
</evidence>
<evidence type="ECO:0000256" key="7">
    <source>
        <dbReference type="ARBA" id="ARBA00023139"/>
    </source>
</evidence>
<comment type="catalytic activity">
    <reaction evidence="10 11 12">
        <text>L-cysteinyl-[protein] + hexadecanoyl-CoA = S-hexadecanoyl-L-cysteinyl-[protein] + CoA</text>
        <dbReference type="Rhea" id="RHEA:36683"/>
        <dbReference type="Rhea" id="RHEA-COMP:10131"/>
        <dbReference type="Rhea" id="RHEA-COMP:11032"/>
        <dbReference type="ChEBI" id="CHEBI:29950"/>
        <dbReference type="ChEBI" id="CHEBI:57287"/>
        <dbReference type="ChEBI" id="CHEBI:57379"/>
        <dbReference type="ChEBI" id="CHEBI:74151"/>
        <dbReference type="EC" id="2.3.1.225"/>
    </reaction>
</comment>
<feature type="transmembrane region" description="Helical" evidence="11 12">
    <location>
        <begin position="212"/>
        <end position="238"/>
    </location>
</feature>
<dbReference type="GO" id="GO:0005789">
    <property type="term" value="C:endoplasmic reticulum membrane"/>
    <property type="evidence" value="ECO:0007669"/>
    <property type="project" value="UniProtKB-SubCell"/>
</dbReference>
<protein>
    <recommendedName>
        <fullName evidence="11">Palmitoyltransferase PFA4</fullName>
        <ecNumber evidence="11">2.3.1.225</ecNumber>
    </recommendedName>
    <alternativeName>
        <fullName evidence="11">Protein S-acyltransferase</fullName>
        <shortName evidence="11">PAT</shortName>
    </alternativeName>
    <alternativeName>
        <fullName evidence="11">Protein fatty acyltransferase 4</fullName>
    </alternativeName>
</protein>
<feature type="region of interest" description="Disordered" evidence="13">
    <location>
        <begin position="356"/>
        <end position="377"/>
    </location>
</feature>
<keyword evidence="6 11" id="KW-0472">Membrane</keyword>
<dbReference type="Pfam" id="PF01529">
    <property type="entry name" value="DHHC"/>
    <property type="match status" value="1"/>
</dbReference>
<evidence type="ECO:0000256" key="2">
    <source>
        <dbReference type="ARBA" id="ARBA00022679"/>
    </source>
</evidence>
<evidence type="ECO:0000256" key="10">
    <source>
        <dbReference type="ARBA" id="ARBA00048048"/>
    </source>
</evidence>
<evidence type="ECO:0000256" key="6">
    <source>
        <dbReference type="ARBA" id="ARBA00023136"/>
    </source>
</evidence>
<feature type="region of interest" description="Disordered" evidence="13">
    <location>
        <begin position="394"/>
        <end position="443"/>
    </location>
</feature>
<comment type="subcellular location">
    <subcellularLocation>
        <location evidence="11">Endoplasmic reticulum membrane</location>
        <topology evidence="11">Multi-pass membrane protein</topology>
    </subcellularLocation>
    <subcellularLocation>
        <location evidence="1">Membrane</location>
        <topology evidence="1">Multi-pass membrane protein</topology>
    </subcellularLocation>
</comment>
<evidence type="ECO:0000313" key="15">
    <source>
        <dbReference type="EMBL" id="KAG2206284.1"/>
    </source>
</evidence>
<dbReference type="EC" id="2.3.1.225" evidence="11"/>
<keyword evidence="9 11" id="KW-0012">Acyltransferase</keyword>
<evidence type="ECO:0000256" key="8">
    <source>
        <dbReference type="ARBA" id="ARBA00023288"/>
    </source>
</evidence>
<evidence type="ECO:0000256" key="5">
    <source>
        <dbReference type="ARBA" id="ARBA00022989"/>
    </source>
</evidence>
<evidence type="ECO:0000313" key="16">
    <source>
        <dbReference type="Proteomes" id="UP000603453"/>
    </source>
</evidence>
<keyword evidence="8 11" id="KW-0449">Lipoprotein</keyword>
<evidence type="ECO:0000256" key="9">
    <source>
        <dbReference type="ARBA" id="ARBA00023315"/>
    </source>
</evidence>
<feature type="compositionally biased region" description="Acidic residues" evidence="13">
    <location>
        <begin position="416"/>
        <end position="425"/>
    </location>
</feature>
<dbReference type="AlphaFoldDB" id="A0A8H7R8F6"/>
<name>A0A8H7R8F6_9FUNG</name>
<proteinExistence type="inferred from homology"/>
<dbReference type="PROSITE" id="PS50216">
    <property type="entry name" value="DHHC"/>
    <property type="match status" value="1"/>
</dbReference>
<keyword evidence="16" id="KW-1185">Reference proteome</keyword>
<comment type="function">
    <text evidence="11">Mediates the reversible addition of palmitate to target proteins, thereby regulating their membrane association and biological function.</text>
</comment>
<organism evidence="15 16">
    <name type="scientific">Mucor saturninus</name>
    <dbReference type="NCBI Taxonomy" id="64648"/>
    <lineage>
        <taxon>Eukaryota</taxon>
        <taxon>Fungi</taxon>
        <taxon>Fungi incertae sedis</taxon>
        <taxon>Mucoromycota</taxon>
        <taxon>Mucoromycotina</taxon>
        <taxon>Mucoromycetes</taxon>
        <taxon>Mucorales</taxon>
        <taxon>Mucorineae</taxon>
        <taxon>Mucoraceae</taxon>
        <taxon>Mucor</taxon>
    </lineage>
</organism>
<evidence type="ECO:0000256" key="13">
    <source>
        <dbReference type="SAM" id="MobiDB-lite"/>
    </source>
</evidence>
<evidence type="ECO:0000256" key="3">
    <source>
        <dbReference type="ARBA" id="ARBA00022692"/>
    </source>
</evidence>
<dbReference type="PANTHER" id="PTHR12246">
    <property type="entry name" value="PALMITOYLTRANSFERASE ZDHHC16"/>
    <property type="match status" value="1"/>
</dbReference>
<comment type="caution">
    <text evidence="15">The sequence shown here is derived from an EMBL/GenBank/DDBJ whole genome shotgun (WGS) entry which is preliminary data.</text>
</comment>
<dbReference type="EMBL" id="JAEPRD010000031">
    <property type="protein sequence ID" value="KAG2206284.1"/>
    <property type="molecule type" value="Genomic_DNA"/>
</dbReference>
<comment type="similarity">
    <text evidence="11">Belongs to the DHHC palmitoyltransferase family. PFA4 subfamily.</text>
</comment>
<evidence type="ECO:0000259" key="14">
    <source>
        <dbReference type="Pfam" id="PF01529"/>
    </source>
</evidence>
<reference evidence="15" key="1">
    <citation type="submission" date="2020-12" db="EMBL/GenBank/DDBJ databases">
        <title>Metabolic potential, ecology and presence of endohyphal bacteria is reflected in genomic diversity of Mucoromycotina.</title>
        <authorList>
            <person name="Muszewska A."/>
            <person name="Okrasinska A."/>
            <person name="Steczkiewicz K."/>
            <person name="Drgas O."/>
            <person name="Orlowska M."/>
            <person name="Perlinska-Lenart U."/>
            <person name="Aleksandrzak-Piekarczyk T."/>
            <person name="Szatraj K."/>
            <person name="Zielenkiewicz U."/>
            <person name="Pilsyk S."/>
            <person name="Malc E."/>
            <person name="Mieczkowski P."/>
            <person name="Kruszewska J.S."/>
            <person name="Biernat P."/>
            <person name="Pawlowska J."/>
        </authorList>
    </citation>
    <scope>NUCLEOTIDE SEQUENCE</scope>
    <source>
        <strain evidence="15">WA0000017839</strain>
    </source>
</reference>
<dbReference type="OrthoDB" id="331948at2759"/>
<dbReference type="Proteomes" id="UP000603453">
    <property type="component" value="Unassembled WGS sequence"/>
</dbReference>
<dbReference type="GO" id="GO:0019706">
    <property type="term" value="F:protein-cysteine S-palmitoyltransferase activity"/>
    <property type="evidence" value="ECO:0007669"/>
    <property type="project" value="UniProtKB-UniRule"/>
</dbReference>
<dbReference type="InterPro" id="IPR039859">
    <property type="entry name" value="PFA4/ZDH16/20/ERF2-like"/>
</dbReference>
<gene>
    <name evidence="11" type="primary">PFA4</name>
    <name evidence="15" type="ORF">INT47_007298</name>
</gene>
<feature type="transmembrane region" description="Helical" evidence="11 12">
    <location>
        <begin position="169"/>
        <end position="191"/>
    </location>
</feature>
<dbReference type="HAMAP" id="MF_03199">
    <property type="entry name" value="DHHC_PAT_PFA4"/>
    <property type="match status" value="1"/>
</dbReference>
<keyword evidence="3 11" id="KW-0812">Transmembrane</keyword>
<feature type="compositionally biased region" description="Acidic residues" evidence="13">
    <location>
        <begin position="368"/>
        <end position="377"/>
    </location>
</feature>
<keyword evidence="7 11" id="KW-0564">Palmitate</keyword>
<feature type="domain" description="Palmitoyltransferase DHHC" evidence="14">
    <location>
        <begin position="123"/>
        <end position="251"/>
    </location>
</feature>
<keyword evidence="5 11" id="KW-1133">Transmembrane helix</keyword>
<sequence>MVIDQTTRSAGTYGKATAQKASNEFKPKMLEFIPGKVFVVGVILLISFIAYSSQLFLFLPAYGWWTWESAMTLLPLNALVGMVFYNYYLAVTTDPGKIPAYWEPPSSLIAPIKEVASEGVTGPRFCKSCAVYKPPRSHHCRYCKRCVLKMDHHCPWINNCVGHNNYGHFVRFIIFANTACIYVLVLLIARVRYILSAIRHFQYDAEPSMTQVVFMVLNFILAFIVVFCVGVLTVYQLYCMSRNQTNIEAWERGKVETLIKRGKILPVQYPFDIGLYQNICNVLGPKPLLWLWPKQMQGDGLSFPVIHGTDPRLPFYWPPRDPDDLRPSIFSSKYKRQQEKQQLLREDPNAIVEESEGYYDSGSFVTDSENEYSLDDEEEGMRKLVNNNLYDLSGTYYDDQPANQYRRPSNHRDISSGDDSDDDDTIPLSSFTTRKKIPSSKED</sequence>
<comment type="domain">
    <text evidence="11 12">The DHHC domain is required for palmitoyltransferase activity.</text>
</comment>
<dbReference type="InterPro" id="IPR033682">
    <property type="entry name" value="PFA4"/>
</dbReference>
<feature type="active site" description="S-palmitoyl cysteine intermediate" evidence="11">
    <location>
        <position position="154"/>
    </location>
</feature>